<proteinExistence type="predicted"/>
<dbReference type="AlphaFoldDB" id="E8N1P5"/>
<sequence>MKAPRSKATWIRWAGTLLTLLLLGYLAAQQDWDTLRASFRQIEVWRWLAALGLTLLSRLAVALRWHVLLASAQPRLRLSQSMRLTFAGLFAANFLPTTIGGDVVRLAGAVQLRMDAALSTASLVADRLIGMAGMTLALPWGLARALDAGMPVLQSAFLSLPGLFQKIRAFAQNLLEHFRFWARKPAPLLISLGFTLVHMACLFSSIAILLEGQGQSIPWLTIAGIWSLVYFITLLPVSINGLGLQEVSSTLLYAHLGGISMEASLTLAVLLRALQMLASLPGALFVPDILAAREGKTQ</sequence>
<dbReference type="STRING" id="926569.ANT_06160"/>
<keyword evidence="3 6" id="KW-0812">Transmembrane</keyword>
<keyword evidence="8" id="KW-1185">Reference proteome</keyword>
<dbReference type="KEGG" id="atm:ANT_06160"/>
<protein>
    <submittedName>
        <fullName evidence="7">Hypothetical membrane protein</fullName>
    </submittedName>
</protein>
<feature type="transmembrane region" description="Helical" evidence="6">
    <location>
        <begin position="188"/>
        <end position="210"/>
    </location>
</feature>
<dbReference type="OrthoDB" id="5470260at2"/>
<evidence type="ECO:0000256" key="5">
    <source>
        <dbReference type="ARBA" id="ARBA00023136"/>
    </source>
</evidence>
<organism evidence="7 8">
    <name type="scientific">Anaerolinea thermophila (strain DSM 14523 / JCM 11388 / NBRC 100420 / UNI-1)</name>
    <dbReference type="NCBI Taxonomy" id="926569"/>
    <lineage>
        <taxon>Bacteria</taxon>
        <taxon>Bacillati</taxon>
        <taxon>Chloroflexota</taxon>
        <taxon>Anaerolineae</taxon>
        <taxon>Anaerolineales</taxon>
        <taxon>Anaerolineaceae</taxon>
        <taxon>Anaerolinea</taxon>
    </lineage>
</organism>
<gene>
    <name evidence="7" type="ordered locus">ANT_06160</name>
</gene>
<evidence type="ECO:0000313" key="7">
    <source>
        <dbReference type="EMBL" id="BAJ62650.1"/>
    </source>
</evidence>
<name>E8N1P5_ANATU</name>
<evidence type="ECO:0000256" key="3">
    <source>
        <dbReference type="ARBA" id="ARBA00022692"/>
    </source>
</evidence>
<evidence type="ECO:0000313" key="8">
    <source>
        <dbReference type="Proteomes" id="UP000008922"/>
    </source>
</evidence>
<dbReference type="HOGENOM" id="CLU_048072_2_0_0"/>
<accession>E8N1P5</accession>
<dbReference type="Proteomes" id="UP000008922">
    <property type="component" value="Chromosome"/>
</dbReference>
<feature type="transmembrane region" description="Helical" evidence="6">
    <location>
        <begin position="44"/>
        <end position="63"/>
    </location>
</feature>
<dbReference type="GO" id="GO:0005886">
    <property type="term" value="C:plasma membrane"/>
    <property type="evidence" value="ECO:0007669"/>
    <property type="project" value="UniProtKB-SubCell"/>
</dbReference>
<reference evidence="7 8" key="1">
    <citation type="submission" date="2010-12" db="EMBL/GenBank/DDBJ databases">
        <title>Whole genome sequence of Anaerolinea thermophila UNI-1.</title>
        <authorList>
            <person name="Narita-Yamada S."/>
            <person name="Kishi E."/>
            <person name="Watanabe Y."/>
            <person name="Takasaki K."/>
            <person name="Ankai A."/>
            <person name="Oguchi A."/>
            <person name="Fukui S."/>
            <person name="Takahashi M."/>
            <person name="Yashiro I."/>
            <person name="Hosoyama A."/>
            <person name="Sekiguchi Y."/>
            <person name="Hanada S."/>
            <person name="Fujita N."/>
        </authorList>
    </citation>
    <scope>NUCLEOTIDE SEQUENCE [LARGE SCALE GENOMIC DNA]</scope>
    <source>
        <strain evidence="8">DSM 14523 / JCM 11388 / NBRC 100420 / UNI-1</strain>
    </source>
</reference>
<keyword evidence="4 6" id="KW-1133">Transmembrane helix</keyword>
<dbReference type="PANTHER" id="PTHR40277:SF1">
    <property type="entry name" value="BLL5419 PROTEIN"/>
    <property type="match status" value="1"/>
</dbReference>
<feature type="transmembrane region" description="Helical" evidence="6">
    <location>
        <begin position="217"/>
        <end position="239"/>
    </location>
</feature>
<comment type="subcellular location">
    <subcellularLocation>
        <location evidence="1">Cell membrane</location>
        <topology evidence="1">Multi-pass membrane protein</topology>
    </subcellularLocation>
</comment>
<dbReference type="InParanoid" id="E8N1P5"/>
<dbReference type="PANTHER" id="PTHR40277">
    <property type="entry name" value="BLL5419 PROTEIN"/>
    <property type="match status" value="1"/>
</dbReference>
<evidence type="ECO:0000256" key="2">
    <source>
        <dbReference type="ARBA" id="ARBA00022475"/>
    </source>
</evidence>
<keyword evidence="5 6" id="KW-0472">Membrane</keyword>
<dbReference type="InterPro" id="IPR022791">
    <property type="entry name" value="L-PG_synthase/AglD"/>
</dbReference>
<dbReference type="eggNOG" id="COG0392">
    <property type="taxonomic scope" value="Bacteria"/>
</dbReference>
<dbReference type="RefSeq" id="WP_013559045.1">
    <property type="nucleotide sequence ID" value="NC_014960.1"/>
</dbReference>
<evidence type="ECO:0000256" key="4">
    <source>
        <dbReference type="ARBA" id="ARBA00022989"/>
    </source>
</evidence>
<feature type="transmembrane region" description="Helical" evidence="6">
    <location>
        <begin position="84"/>
        <end position="104"/>
    </location>
</feature>
<feature type="transmembrane region" description="Helical" evidence="6">
    <location>
        <begin position="251"/>
        <end position="271"/>
    </location>
</feature>
<evidence type="ECO:0000256" key="1">
    <source>
        <dbReference type="ARBA" id="ARBA00004651"/>
    </source>
</evidence>
<dbReference type="Pfam" id="PF03706">
    <property type="entry name" value="LPG_synthase_TM"/>
    <property type="match status" value="1"/>
</dbReference>
<keyword evidence="2" id="KW-1003">Cell membrane</keyword>
<dbReference type="EMBL" id="AP012029">
    <property type="protein sequence ID" value="BAJ62650.1"/>
    <property type="molecule type" value="Genomic_DNA"/>
</dbReference>
<evidence type="ECO:0000256" key="6">
    <source>
        <dbReference type="SAM" id="Phobius"/>
    </source>
</evidence>